<reference evidence="2" key="1">
    <citation type="submission" date="2011-06" db="EMBL/GenBank/DDBJ databases">
        <authorList>
            <consortium name="US DOE Joint Genome Institute (JGI-PGF)"/>
            <person name="Lucas S."/>
            <person name="Han J."/>
            <person name="Lapidus A."/>
            <person name="Cheng J.-F."/>
            <person name="Goodwin L."/>
            <person name="Pitluck S."/>
            <person name="Peters L."/>
            <person name="Land M.L."/>
            <person name="Hauser L."/>
            <person name="Vogl K."/>
            <person name="Liu Z."/>
            <person name="Overmann J."/>
            <person name="Frigaard N.-U."/>
            <person name="Bryant D.A."/>
            <person name="Woyke T.J."/>
        </authorList>
    </citation>
    <scope>NUCLEOTIDE SEQUENCE [LARGE SCALE GENOMIC DNA]</scope>
    <source>
        <strain evidence="2">970</strain>
    </source>
</reference>
<dbReference type="AlphaFoldDB" id="H8Z7R4"/>
<organism evidence="1 2">
    <name type="scientific">Thiorhodovibrio frisius</name>
    <dbReference type="NCBI Taxonomy" id="631362"/>
    <lineage>
        <taxon>Bacteria</taxon>
        <taxon>Pseudomonadati</taxon>
        <taxon>Pseudomonadota</taxon>
        <taxon>Gammaproteobacteria</taxon>
        <taxon>Chromatiales</taxon>
        <taxon>Chromatiaceae</taxon>
        <taxon>Thiorhodovibrio</taxon>
    </lineage>
</organism>
<evidence type="ECO:0000313" key="1">
    <source>
        <dbReference type="EMBL" id="EIC19917.1"/>
    </source>
</evidence>
<proteinExistence type="predicted"/>
<name>H8Z7R4_9GAMM</name>
<dbReference type="HOGENOM" id="CLU_3359062_0_0_6"/>
<keyword evidence="2" id="KW-1185">Reference proteome</keyword>
<gene>
    <name evidence="1" type="ORF">Thi970DRAFT_03523</name>
</gene>
<reference evidence="1 2" key="2">
    <citation type="submission" date="2011-11" db="EMBL/GenBank/DDBJ databases">
        <authorList>
            <consortium name="US DOE Joint Genome Institute"/>
            <person name="Lucas S."/>
            <person name="Han J."/>
            <person name="Lapidus A."/>
            <person name="Cheng J.-F."/>
            <person name="Goodwin L."/>
            <person name="Pitluck S."/>
            <person name="Peters L."/>
            <person name="Ovchinnikova G."/>
            <person name="Zhang X."/>
            <person name="Detter J.C."/>
            <person name="Han C."/>
            <person name="Tapia R."/>
            <person name="Land M."/>
            <person name="Hauser L."/>
            <person name="Kyrpides N."/>
            <person name="Ivanova N."/>
            <person name="Pagani I."/>
            <person name="Vogl K."/>
            <person name="Liu Z."/>
            <person name="Overmann J."/>
            <person name="Frigaard N.-U."/>
            <person name="Bryant D."/>
            <person name="Woyke T."/>
        </authorList>
    </citation>
    <scope>NUCLEOTIDE SEQUENCE [LARGE SCALE GENOMIC DNA]</scope>
    <source>
        <strain evidence="1 2">970</strain>
    </source>
</reference>
<dbReference type="Proteomes" id="UP000002964">
    <property type="component" value="Unassembled WGS sequence"/>
</dbReference>
<dbReference type="EMBL" id="JH603170">
    <property type="protein sequence ID" value="EIC19917.1"/>
    <property type="molecule type" value="Genomic_DNA"/>
</dbReference>
<evidence type="ECO:0000313" key="2">
    <source>
        <dbReference type="Proteomes" id="UP000002964"/>
    </source>
</evidence>
<dbReference type="STRING" id="631362.Thi970DRAFT_03523"/>
<protein>
    <submittedName>
        <fullName evidence="1">Uncharacterized protein</fullName>
    </submittedName>
</protein>
<accession>H8Z7R4</accession>
<sequence>MNRTQTRICVSDTTAITNLAAIGRLDLMELSVSLVY</sequence>